<feature type="compositionally biased region" description="Pro residues" evidence="1">
    <location>
        <begin position="215"/>
        <end position="241"/>
    </location>
</feature>
<keyword evidence="3" id="KW-1185">Reference proteome</keyword>
<proteinExistence type="predicted"/>
<organism evidence="2 3">
    <name type="scientific">Streptomyces buecherae</name>
    <dbReference type="NCBI Taxonomy" id="2763006"/>
    <lineage>
        <taxon>Bacteria</taxon>
        <taxon>Bacillati</taxon>
        <taxon>Actinomycetota</taxon>
        <taxon>Actinomycetes</taxon>
        <taxon>Kitasatosporales</taxon>
        <taxon>Streptomycetaceae</taxon>
        <taxon>Streptomyces</taxon>
    </lineage>
</organism>
<feature type="compositionally biased region" description="Low complexity" evidence="1">
    <location>
        <begin position="186"/>
        <end position="214"/>
    </location>
</feature>
<evidence type="ECO:0000313" key="2">
    <source>
        <dbReference type="EMBL" id="QKW53043.1"/>
    </source>
</evidence>
<evidence type="ECO:0008006" key="4">
    <source>
        <dbReference type="Google" id="ProtNLM"/>
    </source>
</evidence>
<sequence length="487" mass="49785">MRRPNDPEPAAAAVPAGPVDPAGLTEVTALARFLRALTRVLDAHAGWYEVFAERDPQGLADCLDGREIPPWDLVEALLHDLATLRGPATAHSATERARWLYRAATAAFDARPGSRAVLRERLAAMAAEGDRARRRQRQLVAAAHAARRQRGDEAAERYAADIAWAWDDWHRASARCAELRARLAPAPDAEEGPAPSAADHAQSQGQAPASAPIPAQSPTPASPPAPEPAFGPIPTPTPTPTPTSGVAEAPATGPASAPPPDAGRAPGGPNAPMGDVPGLANDSRAADPADPSAAGPPAADPAVVGPLAERRVVAGVAARVARLRRAGSSGEAHAVLCESAGWPATRLPLLAGALAAEGLDADVATLLWEVASLSPPRLAAALAALDAAGRERDCRLLLRQGAARPVAEVAQAAGALGASGCRPLVVALLAALVRTRGGAEAARVVADGRAALLAPLLEAAGTVSARHHRDTVHALRMTGAHGLPDIT</sequence>
<evidence type="ECO:0000256" key="1">
    <source>
        <dbReference type="SAM" id="MobiDB-lite"/>
    </source>
</evidence>
<dbReference type="AlphaFoldDB" id="A0A7H8NEZ5"/>
<name>A0A7H8NEZ5_9ACTN</name>
<protein>
    <recommendedName>
        <fullName evidence="4">UL36 very large tegument protein</fullName>
    </recommendedName>
</protein>
<feature type="compositionally biased region" description="Low complexity" evidence="1">
    <location>
        <begin position="286"/>
        <end position="302"/>
    </location>
</feature>
<feature type="region of interest" description="Disordered" evidence="1">
    <location>
        <begin position="186"/>
        <end position="302"/>
    </location>
</feature>
<feature type="compositionally biased region" description="Low complexity" evidence="1">
    <location>
        <begin position="262"/>
        <end position="274"/>
    </location>
</feature>
<dbReference type="Proteomes" id="UP000509303">
    <property type="component" value="Chromosome"/>
</dbReference>
<accession>A0A7H8NEZ5</accession>
<reference evidence="2 3" key="1">
    <citation type="submission" date="2020-06" db="EMBL/GenBank/DDBJ databases">
        <title>Genome mining for natural products.</title>
        <authorList>
            <person name="Zhang B."/>
            <person name="Shi J."/>
            <person name="Ge H."/>
        </authorList>
    </citation>
    <scope>NUCLEOTIDE SEQUENCE [LARGE SCALE GENOMIC DNA]</scope>
    <source>
        <strain evidence="2 3">NA00687</strain>
    </source>
</reference>
<dbReference type="EMBL" id="CP054929">
    <property type="protein sequence ID" value="QKW53043.1"/>
    <property type="molecule type" value="Genomic_DNA"/>
</dbReference>
<evidence type="ECO:0000313" key="3">
    <source>
        <dbReference type="Proteomes" id="UP000509303"/>
    </source>
</evidence>
<gene>
    <name evidence="2" type="ORF">HUT08_29800</name>
</gene>
<feature type="compositionally biased region" description="Low complexity" evidence="1">
    <location>
        <begin position="242"/>
        <end position="255"/>
    </location>
</feature>
<dbReference type="RefSeq" id="WP_176164753.1">
    <property type="nucleotide sequence ID" value="NZ_CP054929.1"/>
</dbReference>